<keyword evidence="10" id="KW-1185">Reference proteome</keyword>
<dbReference type="InterPro" id="IPR001991">
    <property type="entry name" value="Na-dicarboxylate_symporter"/>
</dbReference>
<keyword evidence="7 8" id="KW-0472">Membrane</keyword>
<evidence type="ECO:0000256" key="7">
    <source>
        <dbReference type="ARBA" id="ARBA00023136"/>
    </source>
</evidence>
<dbReference type="PRINTS" id="PR00173">
    <property type="entry name" value="EDTRNSPORT"/>
</dbReference>
<feature type="transmembrane region" description="Helical" evidence="8">
    <location>
        <begin position="211"/>
        <end position="232"/>
    </location>
</feature>
<comment type="subcellular location">
    <subcellularLocation>
        <location evidence="1">Cell membrane</location>
        <topology evidence="1">Multi-pass membrane protein</topology>
    </subcellularLocation>
</comment>
<dbReference type="PROSITE" id="PS00713">
    <property type="entry name" value="NA_DICARBOXYL_SYMP_1"/>
    <property type="match status" value="1"/>
</dbReference>
<evidence type="ECO:0000313" key="10">
    <source>
        <dbReference type="Proteomes" id="UP000268033"/>
    </source>
</evidence>
<dbReference type="EMBL" id="RJUL01000005">
    <property type="protein sequence ID" value="ROQ25722.1"/>
    <property type="molecule type" value="Genomic_DNA"/>
</dbReference>
<organism evidence="9 10">
    <name type="scientific">Gallaecimonas pentaromativorans</name>
    <dbReference type="NCBI Taxonomy" id="584787"/>
    <lineage>
        <taxon>Bacteria</taxon>
        <taxon>Pseudomonadati</taxon>
        <taxon>Pseudomonadota</taxon>
        <taxon>Gammaproteobacteria</taxon>
        <taxon>Enterobacterales</taxon>
        <taxon>Gallaecimonadaceae</taxon>
        <taxon>Gallaecimonas</taxon>
    </lineage>
</organism>
<evidence type="ECO:0000256" key="3">
    <source>
        <dbReference type="ARBA" id="ARBA00022475"/>
    </source>
</evidence>
<protein>
    <recommendedName>
        <fullName evidence="11">Na+/H+-dicarboxylate symporter</fullName>
    </recommendedName>
</protein>
<evidence type="ECO:0000256" key="1">
    <source>
        <dbReference type="ARBA" id="ARBA00004651"/>
    </source>
</evidence>
<dbReference type="Pfam" id="PF00375">
    <property type="entry name" value="SDF"/>
    <property type="match status" value="1"/>
</dbReference>
<dbReference type="FunFam" id="1.10.3860.10:FF:000001">
    <property type="entry name" value="C4-dicarboxylate transport protein"/>
    <property type="match status" value="1"/>
</dbReference>
<gene>
    <name evidence="9" type="ORF">EDC28_10531</name>
</gene>
<sequence length="413" mass="43875">MFALWNRIPLWQKVLAGFALGVLAGVVLGEKADYLKPLGDAFIRLIKMLVVPLVLFAIISSVTAMGGGDNLKRLGLKTIGLFLLTALIASLLGMAIGSLFNWDFGKQLLPGNFTPKHIPSVSQVFLDFLPANPIKAMTDGNILQLIVFAALVGIAINVVGEKAEPVRKFAVAGSEVMFQITRFVIQLTPIGVFGLMAWVVGAYGLAALLPLAKFVAAIYIACLIHIFVVYGGLVKLAGFSPLRFFKAVFPAQMVAFTTSSSYGTLPMSTKVVTENLHVSPKYSSFVLPLGATINMDGCGGIYPAISAIFIAHIYGITLDWTQYLMIALTATLASVGTAGVPGTAMVMLTVTLNAVGLPLEGIAFIAAIDRVLDMMRTATNVTGDMMVALVVGKSEQQVDMSRTQALPQNAQSA</sequence>
<dbReference type="PANTHER" id="PTHR42865">
    <property type="entry name" value="PROTON/GLUTAMATE-ASPARTATE SYMPORTER"/>
    <property type="match status" value="1"/>
</dbReference>
<reference evidence="9 10" key="1">
    <citation type="submission" date="2018-11" db="EMBL/GenBank/DDBJ databases">
        <title>Genomic Encyclopedia of Type Strains, Phase IV (KMG-IV): sequencing the most valuable type-strain genomes for metagenomic binning, comparative biology and taxonomic classification.</title>
        <authorList>
            <person name="Goeker M."/>
        </authorList>
    </citation>
    <scope>NUCLEOTIDE SEQUENCE [LARGE SCALE GENOMIC DNA]</scope>
    <source>
        <strain evidence="9 10">DSM 21945</strain>
    </source>
</reference>
<dbReference type="STRING" id="584787.GCA_001247655_02786"/>
<proteinExistence type="predicted"/>
<comment type="caution">
    <text evidence="9">The sequence shown here is derived from an EMBL/GenBank/DDBJ whole genome shotgun (WGS) entry which is preliminary data.</text>
</comment>
<evidence type="ECO:0000256" key="5">
    <source>
        <dbReference type="ARBA" id="ARBA00022847"/>
    </source>
</evidence>
<keyword evidence="2" id="KW-0813">Transport</keyword>
<dbReference type="GO" id="GO:0006835">
    <property type="term" value="P:dicarboxylic acid transport"/>
    <property type="evidence" value="ECO:0007669"/>
    <property type="project" value="TreeGrafter"/>
</dbReference>
<keyword evidence="3" id="KW-1003">Cell membrane</keyword>
<dbReference type="GO" id="GO:0005886">
    <property type="term" value="C:plasma membrane"/>
    <property type="evidence" value="ECO:0007669"/>
    <property type="project" value="UniProtKB-SubCell"/>
</dbReference>
<keyword evidence="5" id="KW-0769">Symport</keyword>
<evidence type="ECO:0000313" key="9">
    <source>
        <dbReference type="EMBL" id="ROQ25722.1"/>
    </source>
</evidence>
<dbReference type="RefSeq" id="WP_123421509.1">
    <property type="nucleotide sequence ID" value="NZ_RJUL01000005.1"/>
</dbReference>
<dbReference type="GO" id="GO:0015293">
    <property type="term" value="F:symporter activity"/>
    <property type="evidence" value="ECO:0007669"/>
    <property type="project" value="UniProtKB-KW"/>
</dbReference>
<evidence type="ECO:0000256" key="6">
    <source>
        <dbReference type="ARBA" id="ARBA00022989"/>
    </source>
</evidence>
<dbReference type="AlphaFoldDB" id="A0A3N1P314"/>
<dbReference type="Gene3D" id="1.10.3860.10">
    <property type="entry name" value="Sodium:dicarboxylate symporter"/>
    <property type="match status" value="1"/>
</dbReference>
<dbReference type="PANTHER" id="PTHR42865:SF7">
    <property type="entry name" value="PROTON_GLUTAMATE-ASPARTATE SYMPORTER"/>
    <property type="match status" value="1"/>
</dbReference>
<dbReference type="SUPFAM" id="SSF118215">
    <property type="entry name" value="Proton glutamate symport protein"/>
    <property type="match status" value="1"/>
</dbReference>
<feature type="transmembrane region" description="Helical" evidence="8">
    <location>
        <begin position="346"/>
        <end position="368"/>
    </location>
</feature>
<dbReference type="Proteomes" id="UP000268033">
    <property type="component" value="Unassembled WGS sequence"/>
</dbReference>
<evidence type="ECO:0000256" key="8">
    <source>
        <dbReference type="SAM" id="Phobius"/>
    </source>
</evidence>
<name>A0A3N1P314_9GAMM</name>
<evidence type="ECO:0000256" key="4">
    <source>
        <dbReference type="ARBA" id="ARBA00022692"/>
    </source>
</evidence>
<feature type="transmembrane region" description="Helical" evidence="8">
    <location>
        <begin position="142"/>
        <end position="159"/>
    </location>
</feature>
<keyword evidence="6 8" id="KW-1133">Transmembrane helix</keyword>
<feature type="transmembrane region" description="Helical" evidence="8">
    <location>
        <begin position="79"/>
        <end position="100"/>
    </location>
</feature>
<accession>A0A3N1P314</accession>
<dbReference type="InterPro" id="IPR036458">
    <property type="entry name" value="Na:dicarbo_symporter_sf"/>
</dbReference>
<feature type="transmembrane region" description="Helical" evidence="8">
    <location>
        <begin position="45"/>
        <end position="67"/>
    </location>
</feature>
<evidence type="ECO:0000256" key="2">
    <source>
        <dbReference type="ARBA" id="ARBA00022448"/>
    </source>
</evidence>
<keyword evidence="4 8" id="KW-0812">Transmembrane</keyword>
<feature type="transmembrane region" description="Helical" evidence="8">
    <location>
        <begin position="180"/>
        <end position="205"/>
    </location>
</feature>
<evidence type="ECO:0008006" key="11">
    <source>
        <dbReference type="Google" id="ProtNLM"/>
    </source>
</evidence>
<dbReference type="InterPro" id="IPR018107">
    <property type="entry name" value="Na-dicarboxylate_symporter_CS"/>
</dbReference>